<evidence type="ECO:0000313" key="2">
    <source>
        <dbReference type="Proteomes" id="UP000186922"/>
    </source>
</evidence>
<gene>
    <name evidence="1" type="primary">RvY_01463-1</name>
    <name evidence="1" type="synonym">RvY_01463.1</name>
    <name evidence="1" type="ORF">RvY_01463</name>
</gene>
<keyword evidence="2" id="KW-1185">Reference proteome</keyword>
<name>A0A1D1URN9_RAMVA</name>
<reference evidence="1 2" key="1">
    <citation type="journal article" date="2016" name="Nat. Commun.">
        <title>Extremotolerant tardigrade genome and improved radiotolerance of human cultured cells by tardigrade-unique protein.</title>
        <authorList>
            <person name="Hashimoto T."/>
            <person name="Horikawa D.D."/>
            <person name="Saito Y."/>
            <person name="Kuwahara H."/>
            <person name="Kozuka-Hata H."/>
            <person name="Shin-I T."/>
            <person name="Minakuchi Y."/>
            <person name="Ohishi K."/>
            <person name="Motoyama A."/>
            <person name="Aizu T."/>
            <person name="Enomoto A."/>
            <person name="Kondo K."/>
            <person name="Tanaka S."/>
            <person name="Hara Y."/>
            <person name="Koshikawa S."/>
            <person name="Sagara H."/>
            <person name="Miura T."/>
            <person name="Yokobori S."/>
            <person name="Miyagawa K."/>
            <person name="Suzuki Y."/>
            <person name="Kubo T."/>
            <person name="Oyama M."/>
            <person name="Kohara Y."/>
            <person name="Fujiyama A."/>
            <person name="Arakawa K."/>
            <person name="Katayama T."/>
            <person name="Toyoda A."/>
            <person name="Kunieda T."/>
        </authorList>
    </citation>
    <scope>NUCLEOTIDE SEQUENCE [LARGE SCALE GENOMIC DNA]</scope>
    <source>
        <strain evidence="1 2">YOKOZUNA-1</strain>
    </source>
</reference>
<evidence type="ECO:0000313" key="1">
    <source>
        <dbReference type="EMBL" id="GAU88838.1"/>
    </source>
</evidence>
<sequence>MEVGSGEEVAVEASIGGETSVAMDDFEAGIGAMAVEEDMVGVPIIFADTFAVVLGIGAIPDSGIIPFTGSPSALSTSTTRTIACRKPRDASTRMEMRWSVITSNTLGDHSG</sequence>
<comment type="caution">
    <text evidence="1">The sequence shown here is derived from an EMBL/GenBank/DDBJ whole genome shotgun (WGS) entry which is preliminary data.</text>
</comment>
<dbReference type="AlphaFoldDB" id="A0A1D1URN9"/>
<organism evidence="1 2">
    <name type="scientific">Ramazzottius varieornatus</name>
    <name type="common">Water bear</name>
    <name type="synonym">Tardigrade</name>
    <dbReference type="NCBI Taxonomy" id="947166"/>
    <lineage>
        <taxon>Eukaryota</taxon>
        <taxon>Metazoa</taxon>
        <taxon>Ecdysozoa</taxon>
        <taxon>Tardigrada</taxon>
        <taxon>Eutardigrada</taxon>
        <taxon>Parachela</taxon>
        <taxon>Hypsibioidea</taxon>
        <taxon>Ramazzottiidae</taxon>
        <taxon>Ramazzottius</taxon>
    </lineage>
</organism>
<dbReference type="EMBL" id="BDGG01000001">
    <property type="protein sequence ID" value="GAU88838.1"/>
    <property type="molecule type" value="Genomic_DNA"/>
</dbReference>
<accession>A0A1D1URN9</accession>
<proteinExistence type="predicted"/>
<dbReference type="Proteomes" id="UP000186922">
    <property type="component" value="Unassembled WGS sequence"/>
</dbReference>
<protein>
    <submittedName>
        <fullName evidence="1">Uncharacterized protein</fullName>
    </submittedName>
</protein>